<proteinExistence type="predicted"/>
<evidence type="ECO:0000256" key="7">
    <source>
        <dbReference type="SAM" id="MobiDB-lite"/>
    </source>
</evidence>
<evidence type="ECO:0000256" key="2">
    <source>
        <dbReference type="ARBA" id="ARBA00023015"/>
    </source>
</evidence>
<dbReference type="AlphaFoldDB" id="A0A9D3LN93"/>
<evidence type="ECO:0000256" key="6">
    <source>
        <dbReference type="PROSITE-ProRule" id="PRU00023"/>
    </source>
</evidence>
<comment type="caution">
    <text evidence="9">The sequence shown here is derived from an EMBL/GenBank/DDBJ whole genome shotgun (WGS) entry which is preliminary data.</text>
</comment>
<keyword evidence="2" id="KW-0805">Transcription regulation</keyword>
<dbReference type="Proteomes" id="UP001044222">
    <property type="component" value="Chromosome 16"/>
</dbReference>
<dbReference type="SUPFAM" id="SSF48403">
    <property type="entry name" value="Ankyrin repeat"/>
    <property type="match status" value="1"/>
</dbReference>
<dbReference type="PANTHER" id="PTHR24124:SF5">
    <property type="entry name" value="NF-KAPPA-B INHIBITOR ZETA"/>
    <property type="match status" value="1"/>
</dbReference>
<dbReference type="GO" id="GO:0010468">
    <property type="term" value="P:regulation of gene expression"/>
    <property type="evidence" value="ECO:0007669"/>
    <property type="project" value="TreeGrafter"/>
</dbReference>
<dbReference type="EMBL" id="JAFIRN010000016">
    <property type="protein sequence ID" value="KAG5833377.1"/>
    <property type="molecule type" value="Genomic_DNA"/>
</dbReference>
<evidence type="ECO:0000256" key="1">
    <source>
        <dbReference type="ARBA" id="ARBA00022737"/>
    </source>
</evidence>
<evidence type="ECO:0000256" key="5">
    <source>
        <dbReference type="ARBA" id="ARBA00023163"/>
    </source>
</evidence>
<dbReference type="PROSITE" id="PS50297">
    <property type="entry name" value="ANK_REP_REGION"/>
    <property type="match status" value="1"/>
</dbReference>
<feature type="compositionally biased region" description="Pro residues" evidence="7">
    <location>
        <begin position="203"/>
        <end position="215"/>
    </location>
</feature>
<dbReference type="FunFam" id="1.25.40.20:FF:000097">
    <property type="entry name" value="NF-kappa-B inhibitor zeta isoform X1"/>
    <property type="match status" value="1"/>
</dbReference>
<gene>
    <name evidence="9" type="ORF">ANANG_G00275290</name>
</gene>
<keyword evidence="5" id="KW-0804">Transcription</keyword>
<dbReference type="PROSITE" id="PS50088">
    <property type="entry name" value="ANK_REPEAT"/>
    <property type="match status" value="1"/>
</dbReference>
<reference evidence="9" key="1">
    <citation type="submission" date="2021-01" db="EMBL/GenBank/DDBJ databases">
        <title>A chromosome-scale assembly of European eel, Anguilla anguilla.</title>
        <authorList>
            <person name="Henkel C."/>
            <person name="Jong-Raadsen S.A."/>
            <person name="Dufour S."/>
            <person name="Weltzien F.-A."/>
            <person name="Palstra A.P."/>
            <person name="Pelster B."/>
            <person name="Spaink H.P."/>
            <person name="Van Den Thillart G.E."/>
            <person name="Jansen H."/>
            <person name="Zahm M."/>
            <person name="Klopp C."/>
            <person name="Cedric C."/>
            <person name="Louis A."/>
            <person name="Berthelot C."/>
            <person name="Parey E."/>
            <person name="Roest Crollius H."/>
            <person name="Montfort J."/>
            <person name="Robinson-Rechavi M."/>
            <person name="Bucao C."/>
            <person name="Bouchez O."/>
            <person name="Gislard M."/>
            <person name="Lluch J."/>
            <person name="Milhes M."/>
            <person name="Lampietro C."/>
            <person name="Lopez Roques C."/>
            <person name="Donnadieu C."/>
            <person name="Braasch I."/>
            <person name="Desvignes T."/>
            <person name="Postlethwait J."/>
            <person name="Bobe J."/>
            <person name="Guiguen Y."/>
            <person name="Dirks R."/>
        </authorList>
    </citation>
    <scope>NUCLEOTIDE SEQUENCE</scope>
    <source>
        <strain evidence="9">Tag_6206</strain>
        <tissue evidence="9">Liver</tissue>
    </source>
</reference>
<keyword evidence="3 6" id="KW-0040">ANK repeat</keyword>
<dbReference type="PRINTS" id="PR01415">
    <property type="entry name" value="ANKYRIN"/>
</dbReference>
<keyword evidence="10" id="KW-1185">Reference proteome</keyword>
<dbReference type="PANTHER" id="PTHR24124">
    <property type="entry name" value="ANKYRIN REPEAT FAMILY A"/>
    <property type="match status" value="1"/>
</dbReference>
<dbReference type="GO" id="GO:0005634">
    <property type="term" value="C:nucleus"/>
    <property type="evidence" value="ECO:0007669"/>
    <property type="project" value="TreeGrafter"/>
</dbReference>
<dbReference type="GO" id="GO:0003677">
    <property type="term" value="F:DNA binding"/>
    <property type="evidence" value="ECO:0007669"/>
    <property type="project" value="InterPro"/>
</dbReference>
<feature type="region of interest" description="Disordered" evidence="7">
    <location>
        <begin position="202"/>
        <end position="223"/>
    </location>
</feature>
<sequence>MFIERIDSEYFVCAEDRGSGVMTSPINLSSFYDNSPPPYQPIHFTGHPLSSSPDSYSQPGAVWGSASCSKQTKNHFSVVNDGTAKETMKPQSYMGVRVKNPVKELIMQKYRNQRSWSSNNQIQDNATCPELFFTDITDMMLQTPESGPVSITTAQMSPLAVPHCNTVRPHADTSTETIVHAMYPSTCPGSLPVAMGNGFQIPPFIPQPDPPPPSQSPSCDAHSGTSFFQWQIKQEEEKVARLALEQLVAQDSDGDTFLHIAVAQGRRALSYVLARNMAHLYMLDVKDHNGQSALQVSVAANQHLIVQDLITLGAQINTVDCWGRSPLHVCAEKAHILTMQAIHKALGATGQKVNIEAVNYDGLTALHTAVLSHNAVLRDLEGEAAQQSPQTQALQQRRKQLGECVRTLLQMGASYRTEDHKSGRTSLYMAAEEANVELLHLFLDQPDSLAIINAQALIVNSFCHDSRRPTLGTRPSMWSALSGRATQVDAVKLLMRRGADPSIRNLEKEQPSQVVPEGPVGDTVWRILKGKEEKSRPPLY</sequence>
<dbReference type="InterPro" id="IPR002110">
    <property type="entry name" value="Ankyrin_rpt"/>
</dbReference>
<keyword evidence="4" id="KW-0010">Activator</keyword>
<name>A0A9D3LN93_ANGAN</name>
<protein>
    <recommendedName>
        <fullName evidence="8">OCA domain-containing protein</fullName>
    </recommendedName>
</protein>
<organism evidence="9 10">
    <name type="scientific">Anguilla anguilla</name>
    <name type="common">European freshwater eel</name>
    <name type="synonym">Muraena anguilla</name>
    <dbReference type="NCBI Taxonomy" id="7936"/>
    <lineage>
        <taxon>Eukaryota</taxon>
        <taxon>Metazoa</taxon>
        <taxon>Chordata</taxon>
        <taxon>Craniata</taxon>
        <taxon>Vertebrata</taxon>
        <taxon>Euteleostomi</taxon>
        <taxon>Actinopterygii</taxon>
        <taxon>Neopterygii</taxon>
        <taxon>Teleostei</taxon>
        <taxon>Anguilliformes</taxon>
        <taxon>Anguillidae</taxon>
        <taxon>Anguilla</taxon>
    </lineage>
</organism>
<dbReference type="SMART" id="SM00248">
    <property type="entry name" value="ANK"/>
    <property type="match status" value="6"/>
</dbReference>
<dbReference type="InterPro" id="IPR047571">
    <property type="entry name" value="OCA"/>
</dbReference>
<dbReference type="Pfam" id="PF12796">
    <property type="entry name" value="Ank_2"/>
    <property type="match status" value="1"/>
</dbReference>
<feature type="domain" description="OCA" evidence="8">
    <location>
        <begin position="90"/>
        <end position="112"/>
    </location>
</feature>
<evidence type="ECO:0000313" key="10">
    <source>
        <dbReference type="Proteomes" id="UP001044222"/>
    </source>
</evidence>
<dbReference type="Gene3D" id="1.25.40.20">
    <property type="entry name" value="Ankyrin repeat-containing domain"/>
    <property type="match status" value="1"/>
</dbReference>
<accession>A0A9D3LN93</accession>
<evidence type="ECO:0000259" key="8">
    <source>
        <dbReference type="PROSITE" id="PS52003"/>
    </source>
</evidence>
<dbReference type="InterPro" id="IPR036770">
    <property type="entry name" value="Ankyrin_rpt-contain_sf"/>
</dbReference>
<evidence type="ECO:0000313" key="9">
    <source>
        <dbReference type="EMBL" id="KAG5833377.1"/>
    </source>
</evidence>
<feature type="repeat" description="ANK" evidence="6">
    <location>
        <begin position="289"/>
        <end position="321"/>
    </location>
</feature>
<evidence type="ECO:0000256" key="3">
    <source>
        <dbReference type="ARBA" id="ARBA00023043"/>
    </source>
</evidence>
<dbReference type="PROSITE" id="PS52003">
    <property type="entry name" value="OCA"/>
    <property type="match status" value="1"/>
</dbReference>
<evidence type="ECO:0000256" key="4">
    <source>
        <dbReference type="ARBA" id="ARBA00023159"/>
    </source>
</evidence>
<keyword evidence="1" id="KW-0677">Repeat</keyword>
<dbReference type="GO" id="GO:0070974">
    <property type="term" value="F:POU domain binding"/>
    <property type="evidence" value="ECO:0007669"/>
    <property type="project" value="InterPro"/>
</dbReference>